<sequence>MSTSLFKLQEHVVPCQHIRGYPHGTLHSQEEVLHLAVKQYTPLDNPHPAPGDITILGGHANGFPKELYEPLWDELLKLSKVHNFRIRGIWIADVSHQGWSSALNEDKLGNDPSWFDHPRDLLHMVNTFRTQMPRPLIGIGHSMGGNNLVNLSLLHPRLMETLILIDPVIVRLTSNAGNFGPARASAFRRDKWPSRKAALESFSKSKFYQAWDPRVLALWVKYGLRDLPTKLYPDAQPSPAGTGATISLEPTVTPNVVANYTTKEVTLTTTKHNEVFTFARPYSNPPPAGSPPLALTHPDIPATGAAPPLYRPEPIITFHNLPFLRPSVLYIFGSDSHLSSAETRAEKMATTGTGVGGSGGAAAGRVVEVVIQGVGHLIPMEKVEETGVRSAEWIGKEMRRWAIDQEILAQHWANMPEKEKTTLGASTIATFEAMGGRRPKPAPKL</sequence>
<keyword evidence="3" id="KW-1185">Reference proteome</keyword>
<dbReference type="Pfam" id="PF12697">
    <property type="entry name" value="Abhydrolase_6"/>
    <property type="match status" value="1"/>
</dbReference>
<organism evidence="2 3">
    <name type="scientific">Tothia fuscella</name>
    <dbReference type="NCBI Taxonomy" id="1048955"/>
    <lineage>
        <taxon>Eukaryota</taxon>
        <taxon>Fungi</taxon>
        <taxon>Dikarya</taxon>
        <taxon>Ascomycota</taxon>
        <taxon>Pezizomycotina</taxon>
        <taxon>Dothideomycetes</taxon>
        <taxon>Pleosporomycetidae</taxon>
        <taxon>Venturiales</taxon>
        <taxon>Cylindrosympodiaceae</taxon>
        <taxon>Tothia</taxon>
    </lineage>
</organism>
<evidence type="ECO:0000313" key="3">
    <source>
        <dbReference type="Proteomes" id="UP000800235"/>
    </source>
</evidence>
<evidence type="ECO:0000259" key="1">
    <source>
        <dbReference type="Pfam" id="PF12697"/>
    </source>
</evidence>
<proteinExistence type="predicted"/>
<name>A0A9P4NNQ7_9PEZI</name>
<protein>
    <recommendedName>
        <fullName evidence="1">AB hydrolase-1 domain-containing protein</fullName>
    </recommendedName>
</protein>
<gene>
    <name evidence="2" type="ORF">EJ08DRAFT_314654</name>
</gene>
<dbReference type="AlphaFoldDB" id="A0A9P4NNQ7"/>
<dbReference type="InterPro" id="IPR029058">
    <property type="entry name" value="AB_hydrolase_fold"/>
</dbReference>
<dbReference type="SUPFAM" id="SSF53474">
    <property type="entry name" value="alpha/beta-Hydrolases"/>
    <property type="match status" value="1"/>
</dbReference>
<feature type="domain" description="AB hydrolase-1" evidence="1">
    <location>
        <begin position="63"/>
        <end position="381"/>
    </location>
</feature>
<reference evidence="2" key="1">
    <citation type="journal article" date="2020" name="Stud. Mycol.">
        <title>101 Dothideomycetes genomes: a test case for predicting lifestyles and emergence of pathogens.</title>
        <authorList>
            <person name="Haridas S."/>
            <person name="Albert R."/>
            <person name="Binder M."/>
            <person name="Bloem J."/>
            <person name="Labutti K."/>
            <person name="Salamov A."/>
            <person name="Andreopoulos B."/>
            <person name="Baker S."/>
            <person name="Barry K."/>
            <person name="Bills G."/>
            <person name="Bluhm B."/>
            <person name="Cannon C."/>
            <person name="Castanera R."/>
            <person name="Culley D."/>
            <person name="Daum C."/>
            <person name="Ezra D."/>
            <person name="Gonzalez J."/>
            <person name="Henrissat B."/>
            <person name="Kuo A."/>
            <person name="Liang C."/>
            <person name="Lipzen A."/>
            <person name="Lutzoni F."/>
            <person name="Magnuson J."/>
            <person name="Mondo S."/>
            <person name="Nolan M."/>
            <person name="Ohm R."/>
            <person name="Pangilinan J."/>
            <person name="Park H.-J."/>
            <person name="Ramirez L."/>
            <person name="Alfaro M."/>
            <person name="Sun H."/>
            <person name="Tritt A."/>
            <person name="Yoshinaga Y."/>
            <person name="Zwiers L.-H."/>
            <person name="Turgeon B."/>
            <person name="Goodwin S."/>
            <person name="Spatafora J."/>
            <person name="Crous P."/>
            <person name="Grigoriev I."/>
        </authorList>
    </citation>
    <scope>NUCLEOTIDE SEQUENCE</scope>
    <source>
        <strain evidence="2">CBS 130266</strain>
    </source>
</reference>
<dbReference type="EMBL" id="MU007052">
    <property type="protein sequence ID" value="KAF2428881.1"/>
    <property type="molecule type" value="Genomic_DNA"/>
</dbReference>
<dbReference type="OrthoDB" id="94039at2759"/>
<dbReference type="Gene3D" id="3.40.50.1820">
    <property type="entry name" value="alpha/beta hydrolase"/>
    <property type="match status" value="1"/>
</dbReference>
<dbReference type="Proteomes" id="UP000800235">
    <property type="component" value="Unassembled WGS sequence"/>
</dbReference>
<dbReference type="InterPro" id="IPR000073">
    <property type="entry name" value="AB_hydrolase_1"/>
</dbReference>
<comment type="caution">
    <text evidence="2">The sequence shown here is derived from an EMBL/GenBank/DDBJ whole genome shotgun (WGS) entry which is preliminary data.</text>
</comment>
<accession>A0A9P4NNQ7</accession>
<evidence type="ECO:0000313" key="2">
    <source>
        <dbReference type="EMBL" id="KAF2428881.1"/>
    </source>
</evidence>